<name>A0A176WHG7_MARPO</name>
<gene>
    <name evidence="2" type="ORF">AXG93_4874s1080</name>
</gene>
<reference evidence="2" key="1">
    <citation type="submission" date="2016-03" db="EMBL/GenBank/DDBJ databases">
        <title>Mechanisms controlling the formation of the plant cell surface in tip-growing cells are functionally conserved among land plants.</title>
        <authorList>
            <person name="Honkanen S."/>
            <person name="Jones V.A."/>
            <person name="Morieri G."/>
            <person name="Champion C."/>
            <person name="Hetherington A.J."/>
            <person name="Kelly S."/>
            <person name="Saint-Marcoux D."/>
            <person name="Proust H."/>
            <person name="Prescott H."/>
            <person name="Dolan L."/>
        </authorList>
    </citation>
    <scope>NUCLEOTIDE SEQUENCE [LARGE SCALE GENOMIC DNA]</scope>
    <source>
        <tissue evidence="2">Whole gametophyte</tissue>
    </source>
</reference>
<accession>A0A176WHG7</accession>
<sequence>MMNAKGCLDDFQKPCWRWNLHDVIPTYTEVSRRTVGGHGRQPSPGAGAGGSVARPAGRRLFSGGGGEDRRSDEEVDWASSDSTRFHVRDAVEEGREREKAAAEEEYGQQLERAERRRKSSSCRSVALRGSRLPAPESGAKARIPRVLLSWA</sequence>
<evidence type="ECO:0000256" key="1">
    <source>
        <dbReference type="SAM" id="MobiDB-lite"/>
    </source>
</evidence>
<evidence type="ECO:0000313" key="2">
    <source>
        <dbReference type="EMBL" id="OAE31745.1"/>
    </source>
</evidence>
<feature type="region of interest" description="Disordered" evidence="1">
    <location>
        <begin position="33"/>
        <end position="139"/>
    </location>
</feature>
<protein>
    <submittedName>
        <fullName evidence="2">Uncharacterized protein</fullName>
    </submittedName>
</protein>
<dbReference type="EMBL" id="LVLJ01000985">
    <property type="protein sequence ID" value="OAE31745.1"/>
    <property type="molecule type" value="Genomic_DNA"/>
</dbReference>
<dbReference type="Proteomes" id="UP000077202">
    <property type="component" value="Unassembled WGS sequence"/>
</dbReference>
<organism evidence="2 3">
    <name type="scientific">Marchantia polymorpha subsp. ruderalis</name>
    <dbReference type="NCBI Taxonomy" id="1480154"/>
    <lineage>
        <taxon>Eukaryota</taxon>
        <taxon>Viridiplantae</taxon>
        <taxon>Streptophyta</taxon>
        <taxon>Embryophyta</taxon>
        <taxon>Marchantiophyta</taxon>
        <taxon>Marchantiopsida</taxon>
        <taxon>Marchantiidae</taxon>
        <taxon>Marchantiales</taxon>
        <taxon>Marchantiaceae</taxon>
        <taxon>Marchantia</taxon>
    </lineage>
</organism>
<keyword evidence="3" id="KW-1185">Reference proteome</keyword>
<comment type="caution">
    <text evidence="2">The sequence shown here is derived from an EMBL/GenBank/DDBJ whole genome shotgun (WGS) entry which is preliminary data.</text>
</comment>
<proteinExistence type="predicted"/>
<evidence type="ECO:0000313" key="3">
    <source>
        <dbReference type="Proteomes" id="UP000077202"/>
    </source>
</evidence>
<feature type="compositionally biased region" description="Basic and acidic residues" evidence="1">
    <location>
        <begin position="83"/>
        <end position="102"/>
    </location>
</feature>
<feature type="compositionally biased region" description="Low complexity" evidence="1">
    <location>
        <begin position="40"/>
        <end position="59"/>
    </location>
</feature>
<dbReference type="AlphaFoldDB" id="A0A176WHG7"/>